<dbReference type="Proteomes" id="UP001501455">
    <property type="component" value="Unassembled WGS sequence"/>
</dbReference>
<feature type="region of interest" description="Disordered" evidence="1">
    <location>
        <begin position="95"/>
        <end position="188"/>
    </location>
</feature>
<feature type="compositionally biased region" description="Low complexity" evidence="1">
    <location>
        <begin position="137"/>
        <end position="152"/>
    </location>
</feature>
<dbReference type="EMBL" id="BAAAXF010000025">
    <property type="protein sequence ID" value="GAA3496599.1"/>
    <property type="molecule type" value="Genomic_DNA"/>
</dbReference>
<name>A0ABP6TP77_9ACTN</name>
<sequence>MPKSSGPSGSGSVKNRTSGSRSHPPAVNGPATAPLPLGGTSGKRDRSCCGVLYYDPGNARCISPDPLGLAPAPNHHGYVPDPPRWSDPWGLVNCESGRHGTTEQREAHIEGQHGPDAQDRVRENADPTGPEPHCPVSSTRTSSGTVTTSSWAGGSGRVSTGPRPSPTPVPGQARTATCTASTTANPWA</sequence>
<feature type="compositionally biased region" description="Low complexity" evidence="1">
    <location>
        <begin position="1"/>
        <end position="12"/>
    </location>
</feature>
<feature type="compositionally biased region" description="Basic and acidic residues" evidence="1">
    <location>
        <begin position="96"/>
        <end position="125"/>
    </location>
</feature>
<evidence type="ECO:0000256" key="1">
    <source>
        <dbReference type="SAM" id="MobiDB-lite"/>
    </source>
</evidence>
<keyword evidence="3" id="KW-1185">Reference proteome</keyword>
<evidence type="ECO:0008006" key="4">
    <source>
        <dbReference type="Google" id="ProtNLM"/>
    </source>
</evidence>
<accession>A0ABP6TP77</accession>
<organism evidence="2 3">
    <name type="scientific">Streptomyces prasinosporus</name>
    <dbReference type="NCBI Taxonomy" id="68256"/>
    <lineage>
        <taxon>Bacteria</taxon>
        <taxon>Bacillati</taxon>
        <taxon>Actinomycetota</taxon>
        <taxon>Actinomycetes</taxon>
        <taxon>Kitasatosporales</taxon>
        <taxon>Streptomycetaceae</taxon>
        <taxon>Streptomyces</taxon>
        <taxon>Streptomyces albogriseolus group</taxon>
    </lineage>
</organism>
<dbReference type="Gene3D" id="2.180.10.10">
    <property type="entry name" value="RHS repeat-associated core"/>
    <property type="match status" value="1"/>
</dbReference>
<feature type="compositionally biased region" description="Low complexity" evidence="1">
    <location>
        <begin position="173"/>
        <end position="188"/>
    </location>
</feature>
<evidence type="ECO:0000313" key="2">
    <source>
        <dbReference type="EMBL" id="GAA3496599.1"/>
    </source>
</evidence>
<comment type="caution">
    <text evidence="2">The sequence shown here is derived from an EMBL/GenBank/DDBJ whole genome shotgun (WGS) entry which is preliminary data.</text>
</comment>
<gene>
    <name evidence="2" type="ORF">GCM10019016_037000</name>
</gene>
<evidence type="ECO:0000313" key="3">
    <source>
        <dbReference type="Proteomes" id="UP001501455"/>
    </source>
</evidence>
<feature type="region of interest" description="Disordered" evidence="1">
    <location>
        <begin position="1"/>
        <end position="43"/>
    </location>
</feature>
<protein>
    <recommendedName>
        <fullName evidence="4">RHS repeat-associated core domain-containing protein</fullName>
    </recommendedName>
</protein>
<reference evidence="3" key="1">
    <citation type="journal article" date="2019" name="Int. J. Syst. Evol. Microbiol.">
        <title>The Global Catalogue of Microorganisms (GCM) 10K type strain sequencing project: providing services to taxonomists for standard genome sequencing and annotation.</title>
        <authorList>
            <consortium name="The Broad Institute Genomics Platform"/>
            <consortium name="The Broad Institute Genome Sequencing Center for Infectious Disease"/>
            <person name="Wu L."/>
            <person name="Ma J."/>
        </authorList>
    </citation>
    <scope>NUCLEOTIDE SEQUENCE [LARGE SCALE GENOMIC DNA]</scope>
    <source>
        <strain evidence="3">JCM 4816</strain>
    </source>
</reference>
<proteinExistence type="predicted"/>